<dbReference type="Gene3D" id="2.150.10.10">
    <property type="entry name" value="Serralysin-like metalloprotease, C-terminal"/>
    <property type="match status" value="2"/>
</dbReference>
<dbReference type="Proteomes" id="UP001556098">
    <property type="component" value="Unassembled WGS sequence"/>
</dbReference>
<dbReference type="InterPro" id="IPR001343">
    <property type="entry name" value="Hemolysn_Ca-bd"/>
</dbReference>
<comment type="subcellular location">
    <subcellularLocation>
        <location evidence="1">Secreted</location>
    </subcellularLocation>
</comment>
<dbReference type="GO" id="GO:0016787">
    <property type="term" value="F:hydrolase activity"/>
    <property type="evidence" value="ECO:0007669"/>
    <property type="project" value="UniProtKB-KW"/>
</dbReference>
<accession>A0ABV3RWJ2</accession>
<dbReference type="Pfam" id="PF00353">
    <property type="entry name" value="HemolysinCabind"/>
    <property type="match status" value="4"/>
</dbReference>
<dbReference type="EMBL" id="JBFNXX010000054">
    <property type="protein sequence ID" value="MEW9922408.1"/>
    <property type="molecule type" value="Genomic_DNA"/>
</dbReference>
<keyword evidence="3" id="KW-0378">Hydrolase</keyword>
<evidence type="ECO:0000313" key="4">
    <source>
        <dbReference type="Proteomes" id="UP001556098"/>
    </source>
</evidence>
<keyword evidence="4" id="KW-1185">Reference proteome</keyword>
<dbReference type="SUPFAM" id="SSF51120">
    <property type="entry name" value="beta-Roll"/>
    <property type="match status" value="1"/>
</dbReference>
<name>A0ABV3RWJ2_9RHOB</name>
<sequence length="540" mass="55004">MEDDTLAQPAYTALFVFGDSLSDNGAVFALTEGALPPTELIGIDLDGNPVDFTERGIFYNGRYTNGDVYADVAAHALGIPGDTSTFYDDFSGSNLAIGGATASDLTAIGDSSTNTFANQVSTFQGAIASLPGTDASKQAFLSGAAASVFIGLNDLGAIGGASTATGVIDQAVISTGVAAILEQLFAQTQVIADSGVGTIILNKLPGGSFFPNANPLIDAFGPGTAELFDQVSAQVNAGIESLATTLQASGTSVEIVDFFGLAKEIQNDQETFGFLTLENALPDSNNSTTLLIDDVPINQIGFIDPVHFTAELHEVFDVFQAMTIGNAQIDGGASGGITSGSAANETIFAKEGRDRVRAEDGDDLIFAGADNDVVFAGEGADIVFGGTGNDVLIGEAGKDILSGGDGRDILLGEADDDVIAGNAGNDFVNGGAGDDVLTDGLGSDVVFGGSGDDIVIYRAASTLGGTDGADEDVFFGGSGADTLLIISDTAIADIDAFLLANNVELFDFETVTSITSDELETYDFGAVGTLVETADLFGLI</sequence>
<dbReference type="Gene3D" id="3.40.50.1110">
    <property type="entry name" value="SGNH hydrolase"/>
    <property type="match status" value="1"/>
</dbReference>
<organism evidence="3 4">
    <name type="scientific">Sulfitobacter sediminis</name>
    <dbReference type="NCBI Taxonomy" id="3234186"/>
    <lineage>
        <taxon>Bacteria</taxon>
        <taxon>Pseudomonadati</taxon>
        <taxon>Pseudomonadota</taxon>
        <taxon>Alphaproteobacteria</taxon>
        <taxon>Rhodobacterales</taxon>
        <taxon>Roseobacteraceae</taxon>
        <taxon>Sulfitobacter</taxon>
    </lineage>
</organism>
<dbReference type="InterPro" id="IPR001087">
    <property type="entry name" value="GDSL"/>
</dbReference>
<reference evidence="3 4" key="1">
    <citation type="submission" date="2024-07" db="EMBL/GenBank/DDBJ databases">
        <title>Marimonas sp.nov., isolated from tidal-flat sediment.</title>
        <authorList>
            <person name="Jayan J.N."/>
            <person name="Lee S.S."/>
        </authorList>
    </citation>
    <scope>NUCLEOTIDE SEQUENCE [LARGE SCALE GENOMIC DNA]</scope>
    <source>
        <strain evidence="3 4">MJW-29</strain>
    </source>
</reference>
<dbReference type="PRINTS" id="PR00313">
    <property type="entry name" value="CABNDNGRPT"/>
</dbReference>
<evidence type="ECO:0000256" key="2">
    <source>
        <dbReference type="ARBA" id="ARBA00022525"/>
    </source>
</evidence>
<dbReference type="PANTHER" id="PTHR38340">
    <property type="entry name" value="S-LAYER PROTEIN"/>
    <property type="match status" value="1"/>
</dbReference>
<evidence type="ECO:0000256" key="1">
    <source>
        <dbReference type="ARBA" id="ARBA00004613"/>
    </source>
</evidence>
<dbReference type="SUPFAM" id="SSF52266">
    <property type="entry name" value="SGNH hydrolase"/>
    <property type="match status" value="1"/>
</dbReference>
<gene>
    <name evidence="3" type="ORF">AB2B41_22645</name>
</gene>
<dbReference type="RefSeq" id="WP_367880097.1">
    <property type="nucleotide sequence ID" value="NZ_JBFNXX010000054.1"/>
</dbReference>
<dbReference type="PANTHER" id="PTHR38340:SF1">
    <property type="entry name" value="S-LAYER PROTEIN"/>
    <property type="match status" value="1"/>
</dbReference>
<keyword evidence="2" id="KW-0964">Secreted</keyword>
<dbReference type="Pfam" id="PF00657">
    <property type="entry name" value="Lipase_GDSL"/>
    <property type="match status" value="1"/>
</dbReference>
<dbReference type="InterPro" id="IPR036514">
    <property type="entry name" value="SGNH_hydro_sf"/>
</dbReference>
<comment type="caution">
    <text evidence="3">The sequence shown here is derived from an EMBL/GenBank/DDBJ whole genome shotgun (WGS) entry which is preliminary data.</text>
</comment>
<proteinExistence type="predicted"/>
<dbReference type="InterPro" id="IPR011049">
    <property type="entry name" value="Serralysin-like_metalloprot_C"/>
</dbReference>
<protein>
    <submittedName>
        <fullName evidence="3">SGNH/GDSL hydrolase family protein</fullName>
    </submittedName>
</protein>
<dbReference type="InterPro" id="IPR050557">
    <property type="entry name" value="RTX_toxin/Mannuronan_C5-epim"/>
</dbReference>
<evidence type="ECO:0000313" key="3">
    <source>
        <dbReference type="EMBL" id="MEW9922408.1"/>
    </source>
</evidence>